<feature type="compositionally biased region" description="Basic and acidic residues" evidence="1">
    <location>
        <begin position="148"/>
        <end position="161"/>
    </location>
</feature>
<sequence>MVHQASPRGMQYRPVAQQMPQHAMSHQVPHPVTPMRTSPRSVGGYSSQGSTPTQRSQAVTPSQAVAHFDMPRAPPSVPSPSAPQPVLPKDAAVHFEVIKVKLPDAEPPTQPRESPKPQKLQELQKPQELQELQKPQELQEPQLQPDKVQPEKPPEPEKLDLSKMESHELLDQLVEVMDINRAIDSPGPPLDAKFEQFGSTIADILKLQADILEACQLQASDAGSSGSTGVDAVKLDTMSTAAETLFAKVAGVSREMHEMADNLPPFYTRSSGYFRNLEMRSGDVVSFSHTSVPESAICAHLVRLQAELLEKHPPRPAAVESRPPPNGEAHTVRPAPLKLRDEAEVVRRGPPLVGEVAVGLDVAVGGQLVDRLHLQLIARVPYVVHAAALPAVECGEGRLAAAVEARVEGAVGAGEVERAEEQVACLVAARFVRRPDAGSVGVVLGAADAVLRDGVQVVGDEVAHARVALYPVGHLGEQVKARRELKRLHPLAARASAVDLRDVVALEVAHGAARLAVPHLLRLVGGVEHQVLPGDELDVAVTQHDVALAEEVVEQALRGEVEVPAHDDGGFGVVGGGVAELLQALGLHLLDGRKHGAELSKLDVASVLVEEQVRVGHDVNVPHGRAAVVDVLGALVNQGQDDGHLQPIVVRVVHRELDVLVTDYVEAVLQVEDADAVQLRRLLLLVDGAVPQATKLRHEKVVVLLLVDLLKAYHLGARVSHDVQNGKLANVPGHHLPVVVDVLVVNQTASEAVEAHDLHGFIAEAAARALRRAPLIVAGPVPLDEALSVGAVVLETDRRHRVNVHLLQIRRERVYGGQNGHGIRRFGQTPRTLG</sequence>
<feature type="region of interest" description="Disordered" evidence="1">
    <location>
        <begin position="102"/>
        <end position="121"/>
    </location>
</feature>
<organism evidence="2 3">
    <name type="scientific">Babesia caballi</name>
    <dbReference type="NCBI Taxonomy" id="5871"/>
    <lineage>
        <taxon>Eukaryota</taxon>
        <taxon>Sar</taxon>
        <taxon>Alveolata</taxon>
        <taxon>Apicomplexa</taxon>
        <taxon>Aconoidasida</taxon>
        <taxon>Piroplasmida</taxon>
        <taxon>Babesiidae</taxon>
        <taxon>Babesia</taxon>
    </lineage>
</organism>
<comment type="caution">
    <text evidence="2">The sequence shown here is derived from an EMBL/GenBank/DDBJ whole genome shotgun (WGS) entry which is preliminary data.</text>
</comment>
<dbReference type="RefSeq" id="XP_067716044.1">
    <property type="nucleotide sequence ID" value="XM_067859943.1"/>
</dbReference>
<evidence type="ECO:0000256" key="1">
    <source>
        <dbReference type="SAM" id="MobiDB-lite"/>
    </source>
</evidence>
<dbReference type="AlphaFoldDB" id="A0AAV4LWI8"/>
<dbReference type="EMBL" id="BPLF01000003">
    <property type="protein sequence ID" value="GIX63975.1"/>
    <property type="molecule type" value="Genomic_DNA"/>
</dbReference>
<accession>A0AAV4LWI8</accession>
<feature type="region of interest" description="Disordered" evidence="1">
    <location>
        <begin position="314"/>
        <end position="334"/>
    </location>
</feature>
<proteinExistence type="predicted"/>
<dbReference type="Proteomes" id="UP001497744">
    <property type="component" value="Unassembled WGS sequence"/>
</dbReference>
<evidence type="ECO:0000313" key="2">
    <source>
        <dbReference type="EMBL" id="GIX63975.1"/>
    </source>
</evidence>
<feature type="region of interest" description="Disordered" evidence="1">
    <location>
        <begin position="1"/>
        <end position="87"/>
    </location>
</feature>
<gene>
    <name evidence="2" type="ORF">BcabD6B2_34100</name>
</gene>
<feature type="region of interest" description="Disordered" evidence="1">
    <location>
        <begin position="134"/>
        <end position="161"/>
    </location>
</feature>
<evidence type="ECO:0000313" key="3">
    <source>
        <dbReference type="Proteomes" id="UP001497744"/>
    </source>
</evidence>
<keyword evidence="3" id="KW-1185">Reference proteome</keyword>
<name>A0AAV4LWI8_BABCB</name>
<reference evidence="2 3" key="1">
    <citation type="submission" date="2021-06" db="EMBL/GenBank/DDBJ databases">
        <title>Genome sequence of Babesia caballi.</title>
        <authorList>
            <person name="Yamagishi J."/>
            <person name="Kidaka T."/>
            <person name="Ochi A."/>
        </authorList>
    </citation>
    <scope>NUCLEOTIDE SEQUENCE [LARGE SCALE GENOMIC DNA]</scope>
    <source>
        <strain evidence="2">USDA-D6B2</strain>
    </source>
</reference>
<feature type="compositionally biased region" description="Low complexity" evidence="1">
    <location>
        <begin position="134"/>
        <end position="145"/>
    </location>
</feature>
<feature type="compositionally biased region" description="Pro residues" evidence="1">
    <location>
        <begin position="72"/>
        <end position="86"/>
    </location>
</feature>
<protein>
    <submittedName>
        <fullName evidence="2">YSIRK-type signal peptide-containing protein</fullName>
    </submittedName>
</protein>
<dbReference type="GeneID" id="94195456"/>
<feature type="compositionally biased region" description="Polar residues" evidence="1">
    <location>
        <begin position="35"/>
        <end position="63"/>
    </location>
</feature>